<proteinExistence type="predicted"/>
<gene>
    <name evidence="1" type="ORF">SCARUB_04234</name>
</gene>
<evidence type="ECO:0000313" key="2">
    <source>
        <dbReference type="Proteomes" id="UP000094056"/>
    </source>
</evidence>
<accession>A0A1E3X6P6</accession>
<reference evidence="1 2" key="1">
    <citation type="submission" date="2016-07" db="EMBL/GenBank/DDBJ databases">
        <title>Draft genome of Scalindua rubra, obtained from a brine-seawater interface in the Red Sea, sheds light on salt adaptation in anammox bacteria.</title>
        <authorList>
            <person name="Speth D.R."/>
            <person name="Lagkouvardos I."/>
            <person name="Wang Y."/>
            <person name="Qian P.-Y."/>
            <person name="Dutilh B.E."/>
            <person name="Jetten M.S."/>
        </authorList>
    </citation>
    <scope>NUCLEOTIDE SEQUENCE [LARGE SCALE GENOMIC DNA]</scope>
    <source>
        <strain evidence="1">BSI-1</strain>
    </source>
</reference>
<evidence type="ECO:0000313" key="1">
    <source>
        <dbReference type="EMBL" id="ODS30664.1"/>
    </source>
</evidence>
<dbReference type="AlphaFoldDB" id="A0A1E3X6P6"/>
<dbReference type="Proteomes" id="UP000094056">
    <property type="component" value="Unassembled WGS sequence"/>
</dbReference>
<dbReference type="EMBL" id="MAYW01000191">
    <property type="protein sequence ID" value="ODS30664.1"/>
    <property type="molecule type" value="Genomic_DNA"/>
</dbReference>
<protein>
    <submittedName>
        <fullName evidence="1">Uncharacterized protein</fullName>
    </submittedName>
</protein>
<comment type="caution">
    <text evidence="1">The sequence shown here is derived from an EMBL/GenBank/DDBJ whole genome shotgun (WGS) entry which is preliminary data.</text>
</comment>
<sequence>MHIIADILIDRFLKIISECSVEKERIKPYQTIVICCG</sequence>
<organism evidence="1 2">
    <name type="scientific">Candidatus Scalindua rubra</name>
    <dbReference type="NCBI Taxonomy" id="1872076"/>
    <lineage>
        <taxon>Bacteria</taxon>
        <taxon>Pseudomonadati</taxon>
        <taxon>Planctomycetota</taxon>
        <taxon>Candidatus Brocadiia</taxon>
        <taxon>Candidatus Brocadiales</taxon>
        <taxon>Candidatus Scalinduaceae</taxon>
        <taxon>Candidatus Scalindua</taxon>
    </lineage>
</organism>
<name>A0A1E3X6P6_9BACT</name>